<feature type="binding site" evidence="8">
    <location>
        <position position="97"/>
    </location>
    <ligand>
        <name>GTP</name>
        <dbReference type="ChEBI" id="CHEBI:37565"/>
    </ligand>
</feature>
<sequence>MRLDELNCVILCGGKSSRMGQDKSKLKIKNETLIEFQVRKMSQWFKNVYVSTKEDKFDQKFTIIKDVSEFQIYSPMLALYSILSFFKNEFVFILSVDSPNISENEILKMFAFINENYKIVVAQTPSYKHPLCGFYHSSLANTCKEFFKKNEQKIGFLFSKVKTKFVKFENENAFLNLNFYEEYEKFKRELK</sequence>
<feature type="binding site" evidence="8">
    <location>
        <begin position="11"/>
        <end position="13"/>
    </location>
    <ligand>
        <name>GTP</name>
        <dbReference type="ChEBI" id="CHEBI:37565"/>
    </ligand>
</feature>
<dbReference type="GO" id="GO:0005737">
    <property type="term" value="C:cytoplasm"/>
    <property type="evidence" value="ECO:0007669"/>
    <property type="project" value="UniProtKB-SubCell"/>
</dbReference>
<evidence type="ECO:0000256" key="6">
    <source>
        <dbReference type="ARBA" id="ARBA00023134"/>
    </source>
</evidence>
<comment type="cofactor">
    <cofactor evidence="8">
        <name>Mg(2+)</name>
        <dbReference type="ChEBI" id="CHEBI:18420"/>
    </cofactor>
</comment>
<evidence type="ECO:0000256" key="7">
    <source>
        <dbReference type="ARBA" id="ARBA00023150"/>
    </source>
</evidence>
<feature type="binding site" evidence="8">
    <location>
        <position position="23"/>
    </location>
    <ligand>
        <name>GTP</name>
        <dbReference type="ChEBI" id="CHEBI:37565"/>
    </ligand>
</feature>
<dbReference type="PANTHER" id="PTHR19136">
    <property type="entry name" value="MOLYBDENUM COFACTOR GUANYLYLTRANSFERASE"/>
    <property type="match status" value="1"/>
</dbReference>
<evidence type="ECO:0000256" key="3">
    <source>
        <dbReference type="ARBA" id="ARBA00022723"/>
    </source>
</evidence>
<dbReference type="EC" id="2.7.7.77" evidence="8"/>
<evidence type="ECO:0000256" key="4">
    <source>
        <dbReference type="ARBA" id="ARBA00022741"/>
    </source>
</evidence>
<evidence type="ECO:0000256" key="5">
    <source>
        <dbReference type="ARBA" id="ARBA00022842"/>
    </source>
</evidence>
<dbReference type="InterPro" id="IPR025877">
    <property type="entry name" value="MobA-like_NTP_Trfase"/>
</dbReference>
<reference evidence="10 11" key="1">
    <citation type="submission" date="2018-05" db="EMBL/GenBank/DDBJ databases">
        <title>Novel Campyloabacter and Helicobacter Species and Strains.</title>
        <authorList>
            <person name="Mannion A.J."/>
            <person name="Shen Z."/>
            <person name="Fox J.G."/>
        </authorList>
    </citation>
    <scope>NUCLEOTIDE SEQUENCE [LARGE SCALE GENOMIC DNA]</scope>
    <source>
        <strain evidence="11">MIT17-664</strain>
    </source>
</reference>
<keyword evidence="5 8" id="KW-0460">Magnesium</keyword>
<dbReference type="EMBL" id="NXLZ01000009">
    <property type="protein sequence ID" value="TKX30554.1"/>
    <property type="molecule type" value="Genomic_DNA"/>
</dbReference>
<evidence type="ECO:0000313" key="10">
    <source>
        <dbReference type="EMBL" id="TKX30554.1"/>
    </source>
</evidence>
<dbReference type="Pfam" id="PF12804">
    <property type="entry name" value="NTP_transf_3"/>
    <property type="match status" value="1"/>
</dbReference>
<comment type="catalytic activity">
    <reaction evidence="8">
        <text>Mo-molybdopterin + GTP + H(+) = Mo-molybdopterin guanine dinucleotide + diphosphate</text>
        <dbReference type="Rhea" id="RHEA:34243"/>
        <dbReference type="ChEBI" id="CHEBI:15378"/>
        <dbReference type="ChEBI" id="CHEBI:33019"/>
        <dbReference type="ChEBI" id="CHEBI:37565"/>
        <dbReference type="ChEBI" id="CHEBI:71302"/>
        <dbReference type="ChEBI" id="CHEBI:71310"/>
        <dbReference type="EC" id="2.7.7.77"/>
    </reaction>
</comment>
<dbReference type="PANTHER" id="PTHR19136:SF81">
    <property type="entry name" value="MOLYBDENUM COFACTOR GUANYLYLTRANSFERASE"/>
    <property type="match status" value="1"/>
</dbReference>
<dbReference type="Gene3D" id="3.90.550.10">
    <property type="entry name" value="Spore Coat Polysaccharide Biosynthesis Protein SpsA, Chain A"/>
    <property type="match status" value="1"/>
</dbReference>
<proteinExistence type="inferred from homology"/>
<keyword evidence="11" id="KW-1185">Reference proteome</keyword>
<evidence type="ECO:0000256" key="2">
    <source>
        <dbReference type="ARBA" id="ARBA00022679"/>
    </source>
</evidence>
<dbReference type="Proteomes" id="UP000308838">
    <property type="component" value="Unassembled WGS sequence"/>
</dbReference>
<organism evidence="10 11">
    <name type="scientific">Campylobacter estrildidarum</name>
    <dbReference type="NCBI Taxonomy" id="2510189"/>
    <lineage>
        <taxon>Bacteria</taxon>
        <taxon>Pseudomonadati</taxon>
        <taxon>Campylobacterota</taxon>
        <taxon>Epsilonproteobacteria</taxon>
        <taxon>Campylobacterales</taxon>
        <taxon>Campylobacteraceae</taxon>
        <taxon>Campylobacter</taxon>
    </lineage>
</organism>
<dbReference type="GO" id="GO:0005525">
    <property type="term" value="F:GTP binding"/>
    <property type="evidence" value="ECO:0007669"/>
    <property type="project" value="UniProtKB-UniRule"/>
</dbReference>
<keyword evidence="2 8" id="KW-0808">Transferase</keyword>
<feature type="binding site" evidence="8">
    <location>
        <position position="66"/>
    </location>
    <ligand>
        <name>GTP</name>
        <dbReference type="ChEBI" id="CHEBI:37565"/>
    </ligand>
</feature>
<dbReference type="HAMAP" id="MF_00316">
    <property type="entry name" value="MobA"/>
    <property type="match status" value="1"/>
</dbReference>
<evidence type="ECO:0000259" key="9">
    <source>
        <dbReference type="Pfam" id="PF12804"/>
    </source>
</evidence>
<dbReference type="OrthoDB" id="9788394at2"/>
<protein>
    <recommendedName>
        <fullName evidence="8">Probable molybdenum cofactor guanylyltransferase</fullName>
        <shortName evidence="8">MoCo guanylyltransferase</shortName>
        <ecNumber evidence="8">2.7.7.77</ecNumber>
    </recommendedName>
    <alternativeName>
        <fullName evidence="8">GTP:molybdopterin guanylyltransferase</fullName>
    </alternativeName>
    <alternativeName>
        <fullName evidence="8">Mo-MPT guanylyltransferase</fullName>
    </alternativeName>
    <alternativeName>
        <fullName evidence="8">Molybdopterin guanylyltransferase</fullName>
    </alternativeName>
    <alternativeName>
        <fullName evidence="8">Molybdopterin-guanine dinucleotide synthase</fullName>
        <shortName evidence="8">MGD synthase</shortName>
    </alternativeName>
</protein>
<keyword evidence="4 8" id="KW-0547">Nucleotide-binding</keyword>
<comment type="similarity">
    <text evidence="8">Belongs to the MobA family.</text>
</comment>
<feature type="domain" description="MobA-like NTP transferase" evidence="9">
    <location>
        <begin position="8"/>
        <end position="152"/>
    </location>
</feature>
<accession>A0A4U7BPF0</accession>
<dbReference type="GO" id="GO:0046872">
    <property type="term" value="F:metal ion binding"/>
    <property type="evidence" value="ECO:0007669"/>
    <property type="project" value="UniProtKB-KW"/>
</dbReference>
<gene>
    <name evidence="8" type="primary">mobA</name>
    <name evidence="10" type="ORF">CQA69_05705</name>
</gene>
<comment type="subcellular location">
    <subcellularLocation>
        <location evidence="8">Cytoplasm</location>
    </subcellularLocation>
</comment>
<keyword evidence="6 8" id="KW-0342">GTP-binding</keyword>
<dbReference type="InterPro" id="IPR013482">
    <property type="entry name" value="Molybde_CF_guanTrfase"/>
</dbReference>
<comment type="domain">
    <text evidence="8">The N-terminal domain determines nucleotide recognition and specific binding, while the C-terminal domain determines the specific binding to the target protein.</text>
</comment>
<evidence type="ECO:0000256" key="1">
    <source>
        <dbReference type="ARBA" id="ARBA00022490"/>
    </source>
</evidence>
<dbReference type="RefSeq" id="WP_137620835.1">
    <property type="nucleotide sequence ID" value="NZ_NXLZ01000009.1"/>
</dbReference>
<comment type="caution">
    <text evidence="8">Lacks conserved residue(s) required for the propagation of feature annotation.</text>
</comment>
<keyword evidence="7 8" id="KW-0501">Molybdenum cofactor biosynthesis</keyword>
<dbReference type="GO" id="GO:0061603">
    <property type="term" value="F:molybdenum cofactor guanylyltransferase activity"/>
    <property type="evidence" value="ECO:0007669"/>
    <property type="project" value="UniProtKB-EC"/>
</dbReference>
<keyword evidence="1 8" id="KW-0963">Cytoplasm</keyword>
<dbReference type="InterPro" id="IPR029044">
    <property type="entry name" value="Nucleotide-diphossugar_trans"/>
</dbReference>
<dbReference type="AlphaFoldDB" id="A0A4U7BPF0"/>
<comment type="caution">
    <text evidence="10">The sequence shown here is derived from an EMBL/GenBank/DDBJ whole genome shotgun (WGS) entry which is preliminary data.</text>
</comment>
<feature type="binding site" evidence="8">
    <location>
        <position position="97"/>
    </location>
    <ligand>
        <name>Mg(2+)</name>
        <dbReference type="ChEBI" id="CHEBI:18420"/>
    </ligand>
</feature>
<comment type="function">
    <text evidence="8">Transfers a GMP moiety from GTP to Mo-molybdopterin (Mo-MPT) cofactor (Moco or molybdenum cofactor) to form Mo-molybdopterin guanine dinucleotide (Mo-MGD) cofactor.</text>
</comment>
<evidence type="ECO:0000313" key="11">
    <source>
        <dbReference type="Proteomes" id="UP000308838"/>
    </source>
</evidence>
<dbReference type="CDD" id="cd02503">
    <property type="entry name" value="MobA"/>
    <property type="match status" value="1"/>
</dbReference>
<keyword evidence="10" id="KW-0548">Nucleotidyltransferase</keyword>
<dbReference type="GO" id="GO:1902758">
    <property type="term" value="P:bis(molybdopterin guanine dinucleotide)molybdenum biosynthetic process"/>
    <property type="evidence" value="ECO:0007669"/>
    <property type="project" value="TreeGrafter"/>
</dbReference>
<name>A0A4U7BPF0_9BACT</name>
<keyword evidence="3 8" id="KW-0479">Metal-binding</keyword>
<dbReference type="SUPFAM" id="SSF53448">
    <property type="entry name" value="Nucleotide-diphospho-sugar transferases"/>
    <property type="match status" value="1"/>
</dbReference>
<evidence type="ECO:0000256" key="8">
    <source>
        <dbReference type="HAMAP-Rule" id="MF_00316"/>
    </source>
</evidence>